<reference evidence="2" key="1">
    <citation type="submission" date="2022-11" db="UniProtKB">
        <authorList>
            <consortium name="WormBaseParasite"/>
        </authorList>
    </citation>
    <scope>IDENTIFICATION</scope>
</reference>
<organism evidence="1 2">
    <name type="scientific">Panagrolaimus sp. PS1159</name>
    <dbReference type="NCBI Taxonomy" id="55785"/>
    <lineage>
        <taxon>Eukaryota</taxon>
        <taxon>Metazoa</taxon>
        <taxon>Ecdysozoa</taxon>
        <taxon>Nematoda</taxon>
        <taxon>Chromadorea</taxon>
        <taxon>Rhabditida</taxon>
        <taxon>Tylenchina</taxon>
        <taxon>Panagrolaimomorpha</taxon>
        <taxon>Panagrolaimoidea</taxon>
        <taxon>Panagrolaimidae</taxon>
        <taxon>Panagrolaimus</taxon>
    </lineage>
</organism>
<protein>
    <submittedName>
        <fullName evidence="2">Uncharacterized protein</fullName>
    </submittedName>
</protein>
<dbReference type="WBParaSite" id="PS1159_v2.g11793.t1">
    <property type="protein sequence ID" value="PS1159_v2.g11793.t1"/>
    <property type="gene ID" value="PS1159_v2.g11793"/>
</dbReference>
<evidence type="ECO:0000313" key="2">
    <source>
        <dbReference type="WBParaSite" id="PS1159_v2.g11793.t1"/>
    </source>
</evidence>
<evidence type="ECO:0000313" key="1">
    <source>
        <dbReference type="Proteomes" id="UP000887580"/>
    </source>
</evidence>
<proteinExistence type="predicted"/>
<accession>A0AC35F005</accession>
<sequence length="242" mass="28533">MSSNYSNIITNFDLPLLPKELPPSEIFDFNTLPHIIQERFFELSSTPLAIILRQTCSYCSKLAKKYHGKYPTDKLEIRELQPGGSYHFNKFRFTPIKNQIEYIANPLFNTYEPKFLRKINIKKELAFTNVTLKVINEVMRFINYLNISSLEIRCNITWKNLKKLKTEKITNFLFDGEIINGGTFIEFLELIKDIDCVFAKINMDFPLDADEIFMKWLKNQCQCKKLQIFVIQTYPLPTKRFA</sequence>
<dbReference type="Proteomes" id="UP000887580">
    <property type="component" value="Unplaced"/>
</dbReference>
<name>A0AC35F005_9BILA</name>